<gene>
    <name evidence="2" type="ORF">CLUMA_CG011806</name>
</gene>
<feature type="region of interest" description="Disordered" evidence="1">
    <location>
        <begin position="1"/>
        <end position="23"/>
    </location>
</feature>
<evidence type="ECO:0000256" key="1">
    <source>
        <dbReference type="SAM" id="MobiDB-lite"/>
    </source>
</evidence>
<organism evidence="2 3">
    <name type="scientific">Clunio marinus</name>
    <dbReference type="NCBI Taxonomy" id="568069"/>
    <lineage>
        <taxon>Eukaryota</taxon>
        <taxon>Metazoa</taxon>
        <taxon>Ecdysozoa</taxon>
        <taxon>Arthropoda</taxon>
        <taxon>Hexapoda</taxon>
        <taxon>Insecta</taxon>
        <taxon>Pterygota</taxon>
        <taxon>Neoptera</taxon>
        <taxon>Endopterygota</taxon>
        <taxon>Diptera</taxon>
        <taxon>Nematocera</taxon>
        <taxon>Chironomoidea</taxon>
        <taxon>Chironomidae</taxon>
        <taxon>Clunio</taxon>
    </lineage>
</organism>
<evidence type="ECO:0000313" key="3">
    <source>
        <dbReference type="Proteomes" id="UP000183832"/>
    </source>
</evidence>
<dbReference type="EMBL" id="CVRI01000047">
    <property type="protein sequence ID" value="CRK98449.1"/>
    <property type="molecule type" value="Genomic_DNA"/>
</dbReference>
<protein>
    <submittedName>
        <fullName evidence="2">CLUMA_CG011806, isoform A</fullName>
    </submittedName>
</protein>
<proteinExistence type="predicted"/>
<reference evidence="2 3" key="1">
    <citation type="submission" date="2015-04" db="EMBL/GenBank/DDBJ databases">
        <authorList>
            <person name="Syromyatnikov M.Y."/>
            <person name="Popov V.N."/>
        </authorList>
    </citation>
    <scope>NUCLEOTIDE SEQUENCE [LARGE SCALE GENOMIC DNA]</scope>
</reference>
<sequence length="76" mass="8554">MQLSATIHTHTNRLKQQSNQTKSTATQLSHLSQSSLGWILQGFGTGKDWVFYVGCCALLSARQPTFYPNTKIRKKL</sequence>
<accession>A0A1J1IJ32</accession>
<name>A0A1J1IJ32_9DIPT</name>
<dbReference type="Proteomes" id="UP000183832">
    <property type="component" value="Unassembled WGS sequence"/>
</dbReference>
<dbReference type="AlphaFoldDB" id="A0A1J1IJ32"/>
<evidence type="ECO:0000313" key="2">
    <source>
        <dbReference type="EMBL" id="CRK98449.1"/>
    </source>
</evidence>
<keyword evidence="3" id="KW-1185">Reference proteome</keyword>